<sequence length="157" mass="17523">MDWTANTEAPCRKGQSCLHFLRRLASFSICRMLLPVCGSKRPHVHSCVLGLPPPLKKRDIACLDKLVRKAGSVVGAVLDNQTSVTMNWLLSIIDNPNHSLHSAISRQRSSFSDRLLSLSCFTNRLRKSFLPHTIQLCKPHGESDKRCATYDALDLAL</sequence>
<gene>
    <name evidence="2" type="ORF">D4764_17G0006380</name>
</gene>
<dbReference type="GO" id="GO:0008168">
    <property type="term" value="F:methyltransferase activity"/>
    <property type="evidence" value="ECO:0007669"/>
    <property type="project" value="InterPro"/>
</dbReference>
<dbReference type="Proteomes" id="UP000324091">
    <property type="component" value="Chromosome 17"/>
</dbReference>
<feature type="domain" description="Alkylated DNA repair protein AlkB homologue 8 N-terminal" evidence="1">
    <location>
        <begin position="3"/>
        <end position="34"/>
    </location>
</feature>
<dbReference type="Pfam" id="PF09004">
    <property type="entry name" value="ALKBH8_N"/>
    <property type="match status" value="1"/>
</dbReference>
<proteinExistence type="predicted"/>
<accession>A0A5C6NW04</accession>
<evidence type="ECO:0000313" key="2">
    <source>
        <dbReference type="EMBL" id="TWW71155.1"/>
    </source>
</evidence>
<evidence type="ECO:0000259" key="1">
    <source>
        <dbReference type="Pfam" id="PF09004"/>
    </source>
</evidence>
<reference evidence="2 3" key="1">
    <citation type="submission" date="2019-04" db="EMBL/GenBank/DDBJ databases">
        <title>Chromosome genome assembly for Takifugu flavidus.</title>
        <authorList>
            <person name="Xiao S."/>
        </authorList>
    </citation>
    <scope>NUCLEOTIDE SEQUENCE [LARGE SCALE GENOMIC DNA]</scope>
    <source>
        <strain evidence="2">HTHZ2018</strain>
        <tissue evidence="2">Muscle</tissue>
    </source>
</reference>
<comment type="caution">
    <text evidence="2">The sequence shown here is derived from an EMBL/GenBank/DDBJ whole genome shotgun (WGS) entry which is preliminary data.</text>
</comment>
<protein>
    <recommendedName>
        <fullName evidence="1">Alkylated DNA repair protein AlkB homologue 8 N-terminal domain-containing protein</fullName>
    </recommendedName>
</protein>
<evidence type="ECO:0000313" key="3">
    <source>
        <dbReference type="Proteomes" id="UP000324091"/>
    </source>
</evidence>
<keyword evidence="3" id="KW-1185">Reference proteome</keyword>
<name>A0A5C6NW04_9TELE</name>
<dbReference type="GO" id="GO:0016706">
    <property type="term" value="F:2-oxoglutarate-dependent dioxygenase activity"/>
    <property type="evidence" value="ECO:0007669"/>
    <property type="project" value="InterPro"/>
</dbReference>
<dbReference type="AlphaFoldDB" id="A0A5C6NW04"/>
<dbReference type="EMBL" id="RHFK02000009">
    <property type="protein sequence ID" value="TWW71155.1"/>
    <property type="molecule type" value="Genomic_DNA"/>
</dbReference>
<dbReference type="InterPro" id="IPR015095">
    <property type="entry name" value="AlkB_hom8_N"/>
</dbReference>
<organism evidence="2 3">
    <name type="scientific">Takifugu flavidus</name>
    <name type="common">sansaifugu</name>
    <dbReference type="NCBI Taxonomy" id="433684"/>
    <lineage>
        <taxon>Eukaryota</taxon>
        <taxon>Metazoa</taxon>
        <taxon>Chordata</taxon>
        <taxon>Craniata</taxon>
        <taxon>Vertebrata</taxon>
        <taxon>Euteleostomi</taxon>
        <taxon>Actinopterygii</taxon>
        <taxon>Neopterygii</taxon>
        <taxon>Teleostei</taxon>
        <taxon>Neoteleostei</taxon>
        <taxon>Acanthomorphata</taxon>
        <taxon>Eupercaria</taxon>
        <taxon>Tetraodontiformes</taxon>
        <taxon>Tetradontoidea</taxon>
        <taxon>Tetraodontidae</taxon>
        <taxon>Takifugu</taxon>
    </lineage>
</organism>